<keyword evidence="2" id="KW-0812">Transmembrane</keyword>
<dbReference type="InterPro" id="IPR050991">
    <property type="entry name" value="ECM_Regulatory_Proteins"/>
</dbReference>
<reference evidence="6" key="1">
    <citation type="submission" date="2017-09" db="EMBL/GenBank/DDBJ databases">
        <title>Depth-based differentiation of microbial function through sediment-hosted aquifers and enrichment of novel symbionts in the deep terrestrial subsurface.</title>
        <authorList>
            <person name="Probst A.J."/>
            <person name="Ladd B."/>
            <person name="Jarett J.K."/>
            <person name="Geller-Mcgrath D.E."/>
            <person name="Sieber C.M.K."/>
            <person name="Emerson J.B."/>
            <person name="Anantharaman K."/>
            <person name="Thomas B.C."/>
            <person name="Malmstrom R."/>
            <person name="Stieglmeier M."/>
            <person name="Klingl A."/>
            <person name="Woyke T."/>
            <person name="Ryan C.M."/>
            <person name="Banfield J.F."/>
        </authorList>
    </citation>
    <scope>NUCLEOTIDE SEQUENCE [LARGE SCALE GENOMIC DNA]</scope>
</reference>
<dbReference type="Gene3D" id="2.60.40.10">
    <property type="entry name" value="Immunoglobulins"/>
    <property type="match status" value="3"/>
</dbReference>
<dbReference type="PROSITE" id="PS50853">
    <property type="entry name" value="FN3"/>
    <property type="match status" value="2"/>
</dbReference>
<feature type="domain" description="Fibronectin type-III" evidence="4">
    <location>
        <begin position="146"/>
        <end position="238"/>
    </location>
</feature>
<keyword evidence="1" id="KW-0677">Repeat</keyword>
<sequence length="514" mass="54764">MISFAYKLLTYCVIASLLLPTGVFAATDSFNIHATVTGVADATAPSIPTGLTATAVSVSAINLSWTASTDNVSVTGYQVFRDSIQIATSSGTTYSDTGLATSTAYTYFVKAFDAAGNISAASNSDNATTFSPPAVNPGGVSSGSVGIYIVSIEVIPGSTTAVVHWRTSVPTRSVFEWGKTTSYEIGRSVAEALSSDHRAYITDLLPGTEYKFRITGQNSAGVSRILTADSFVTLIGPDVSAPSNVRDLRAVAAGKNIVLTWINPNDPDFDHVRVLGNDRWYPGDTADGALIYEGNKERTIDIGAVVPGTTKYYTVFSYDENGNTSSGAIVALMIDEDGTVHIVDFDAGSFTEVPAGISLADIQFIQDNRIIVPIGGTISLDGSRALLVVLPYNSVPEHLKSILMTIKSNDGTDASFSFLLRVNENKTAYTAAVAAFGISGAFPFSVSLIDYKVKQIGRVEGILASRILPSDNASMWSLFNSMGYFPYFILFLVVLLVIARRLIRGPKLERVENT</sequence>
<keyword evidence="2" id="KW-0472">Membrane</keyword>
<dbReference type="PANTHER" id="PTHR46708:SF2">
    <property type="entry name" value="FIBRONECTIN TYPE-III DOMAIN-CONTAINING PROTEIN"/>
    <property type="match status" value="1"/>
</dbReference>
<comment type="caution">
    <text evidence="5">The sequence shown here is derived from an EMBL/GenBank/DDBJ whole genome shotgun (WGS) entry which is preliminary data.</text>
</comment>
<organism evidence="5 6">
    <name type="scientific">Candidatus Kaiserbacteria bacterium CG10_big_fil_rev_8_21_14_0_10_47_16</name>
    <dbReference type="NCBI Taxonomy" id="1974608"/>
    <lineage>
        <taxon>Bacteria</taxon>
        <taxon>Candidatus Kaiseribacteriota</taxon>
    </lineage>
</organism>
<accession>A0A2H0UE75</accession>
<evidence type="ECO:0000256" key="1">
    <source>
        <dbReference type="ARBA" id="ARBA00022737"/>
    </source>
</evidence>
<keyword evidence="3" id="KW-0732">Signal</keyword>
<dbReference type="AlphaFoldDB" id="A0A2H0UE75"/>
<evidence type="ECO:0000313" key="6">
    <source>
        <dbReference type="Proteomes" id="UP000229344"/>
    </source>
</evidence>
<feature type="signal peptide" evidence="3">
    <location>
        <begin position="1"/>
        <end position="25"/>
    </location>
</feature>
<evidence type="ECO:0000313" key="5">
    <source>
        <dbReference type="EMBL" id="PIR84691.1"/>
    </source>
</evidence>
<protein>
    <recommendedName>
        <fullName evidence="4">Fibronectin type-III domain-containing protein</fullName>
    </recommendedName>
</protein>
<dbReference type="Proteomes" id="UP000229344">
    <property type="component" value="Unassembled WGS sequence"/>
</dbReference>
<name>A0A2H0UE75_9BACT</name>
<dbReference type="EMBL" id="PFBI01000004">
    <property type="protein sequence ID" value="PIR84691.1"/>
    <property type="molecule type" value="Genomic_DNA"/>
</dbReference>
<proteinExistence type="predicted"/>
<dbReference type="SMART" id="SM00060">
    <property type="entry name" value="FN3"/>
    <property type="match status" value="3"/>
</dbReference>
<dbReference type="InterPro" id="IPR003961">
    <property type="entry name" value="FN3_dom"/>
</dbReference>
<evidence type="ECO:0000256" key="3">
    <source>
        <dbReference type="SAM" id="SignalP"/>
    </source>
</evidence>
<dbReference type="SUPFAM" id="SSF49265">
    <property type="entry name" value="Fibronectin type III"/>
    <property type="match status" value="2"/>
</dbReference>
<evidence type="ECO:0000259" key="4">
    <source>
        <dbReference type="PROSITE" id="PS50853"/>
    </source>
</evidence>
<dbReference type="Pfam" id="PF00041">
    <property type="entry name" value="fn3"/>
    <property type="match status" value="2"/>
</dbReference>
<feature type="chain" id="PRO_5013883808" description="Fibronectin type-III domain-containing protein" evidence="3">
    <location>
        <begin position="26"/>
        <end position="514"/>
    </location>
</feature>
<keyword evidence="2" id="KW-1133">Transmembrane helix</keyword>
<dbReference type="CDD" id="cd00063">
    <property type="entry name" value="FN3"/>
    <property type="match status" value="2"/>
</dbReference>
<dbReference type="InterPro" id="IPR013783">
    <property type="entry name" value="Ig-like_fold"/>
</dbReference>
<dbReference type="PANTHER" id="PTHR46708">
    <property type="entry name" value="TENASCIN"/>
    <property type="match status" value="1"/>
</dbReference>
<evidence type="ECO:0000256" key="2">
    <source>
        <dbReference type="SAM" id="Phobius"/>
    </source>
</evidence>
<feature type="transmembrane region" description="Helical" evidence="2">
    <location>
        <begin position="484"/>
        <end position="503"/>
    </location>
</feature>
<gene>
    <name evidence="5" type="ORF">COU16_00690</name>
</gene>
<dbReference type="InterPro" id="IPR036116">
    <property type="entry name" value="FN3_sf"/>
</dbReference>
<feature type="domain" description="Fibronectin type-III" evidence="4">
    <location>
        <begin position="47"/>
        <end position="134"/>
    </location>
</feature>